<evidence type="ECO:0000313" key="3">
    <source>
        <dbReference type="Proteomes" id="UP000800094"/>
    </source>
</evidence>
<sequence length="259" mass="28987">MHNQPPQVESFRDLCYLGEVSSTADDGSHKFSRFAVITHDYHVWIGQAPIRNKDLSPKNITDSLKLILDEDVYPEPPSHITSASVSIDGNVFVKGPKVGGYNAFAGTGALRKLLLQEAETLEILRRNQPPTIIRYHGSIIRRGRIVGLVLDRHPRTLELEARLKKRKIDSDMCFDGIKAAVEHLHSLGLAHNDLNSYNIMMDEDGTPVLIDYGSYQPFGKSLLTAGTPGWVDENFTTSAQRNDEIALGKLQVWLKEQTR</sequence>
<dbReference type="AlphaFoldDB" id="A0A6A6HUQ8"/>
<evidence type="ECO:0000259" key="1">
    <source>
        <dbReference type="PROSITE" id="PS50011"/>
    </source>
</evidence>
<feature type="domain" description="Protein kinase" evidence="1">
    <location>
        <begin position="20"/>
        <end position="259"/>
    </location>
</feature>
<dbReference type="Proteomes" id="UP000800094">
    <property type="component" value="Unassembled WGS sequence"/>
</dbReference>
<dbReference type="InterPro" id="IPR000719">
    <property type="entry name" value="Prot_kinase_dom"/>
</dbReference>
<gene>
    <name evidence="2" type="ORF">BU26DRAFT_525014</name>
</gene>
<dbReference type="GO" id="GO:0004672">
    <property type="term" value="F:protein kinase activity"/>
    <property type="evidence" value="ECO:0007669"/>
    <property type="project" value="InterPro"/>
</dbReference>
<keyword evidence="2" id="KW-0808">Transferase</keyword>
<keyword evidence="2" id="KW-0418">Kinase</keyword>
<dbReference type="SUPFAM" id="SSF56112">
    <property type="entry name" value="Protein kinase-like (PK-like)"/>
    <property type="match status" value="1"/>
</dbReference>
<keyword evidence="3" id="KW-1185">Reference proteome</keyword>
<dbReference type="GO" id="GO:0005524">
    <property type="term" value="F:ATP binding"/>
    <property type="evidence" value="ECO:0007669"/>
    <property type="project" value="InterPro"/>
</dbReference>
<dbReference type="InterPro" id="IPR011009">
    <property type="entry name" value="Kinase-like_dom_sf"/>
</dbReference>
<dbReference type="GeneID" id="54583734"/>
<name>A0A6A6HUQ8_9PLEO</name>
<accession>A0A6A6HUQ8</accession>
<reference evidence="2" key="1">
    <citation type="journal article" date="2020" name="Stud. Mycol.">
        <title>101 Dothideomycetes genomes: a test case for predicting lifestyles and emergence of pathogens.</title>
        <authorList>
            <person name="Haridas S."/>
            <person name="Albert R."/>
            <person name="Binder M."/>
            <person name="Bloem J."/>
            <person name="Labutti K."/>
            <person name="Salamov A."/>
            <person name="Andreopoulos B."/>
            <person name="Baker S."/>
            <person name="Barry K."/>
            <person name="Bills G."/>
            <person name="Bluhm B."/>
            <person name="Cannon C."/>
            <person name="Castanera R."/>
            <person name="Culley D."/>
            <person name="Daum C."/>
            <person name="Ezra D."/>
            <person name="Gonzalez J."/>
            <person name="Henrissat B."/>
            <person name="Kuo A."/>
            <person name="Liang C."/>
            <person name="Lipzen A."/>
            <person name="Lutzoni F."/>
            <person name="Magnuson J."/>
            <person name="Mondo S."/>
            <person name="Nolan M."/>
            <person name="Ohm R."/>
            <person name="Pangilinan J."/>
            <person name="Park H.-J."/>
            <person name="Ramirez L."/>
            <person name="Alfaro M."/>
            <person name="Sun H."/>
            <person name="Tritt A."/>
            <person name="Yoshinaga Y."/>
            <person name="Zwiers L.-H."/>
            <person name="Turgeon B."/>
            <person name="Goodwin S."/>
            <person name="Spatafora J."/>
            <person name="Crous P."/>
            <person name="Grigoriev I."/>
        </authorList>
    </citation>
    <scope>NUCLEOTIDE SEQUENCE</scope>
    <source>
        <strain evidence="2">CBS 122368</strain>
    </source>
</reference>
<proteinExistence type="predicted"/>
<evidence type="ECO:0000313" key="2">
    <source>
        <dbReference type="EMBL" id="KAF2241904.1"/>
    </source>
</evidence>
<dbReference type="Gene3D" id="1.10.510.10">
    <property type="entry name" value="Transferase(Phosphotransferase) domain 1"/>
    <property type="match status" value="1"/>
</dbReference>
<dbReference type="PROSITE" id="PS50011">
    <property type="entry name" value="PROTEIN_KINASE_DOM"/>
    <property type="match status" value="1"/>
</dbReference>
<dbReference type="Pfam" id="PF00069">
    <property type="entry name" value="Pkinase"/>
    <property type="match status" value="1"/>
</dbReference>
<organism evidence="2 3">
    <name type="scientific">Trematosphaeria pertusa</name>
    <dbReference type="NCBI Taxonomy" id="390896"/>
    <lineage>
        <taxon>Eukaryota</taxon>
        <taxon>Fungi</taxon>
        <taxon>Dikarya</taxon>
        <taxon>Ascomycota</taxon>
        <taxon>Pezizomycotina</taxon>
        <taxon>Dothideomycetes</taxon>
        <taxon>Pleosporomycetidae</taxon>
        <taxon>Pleosporales</taxon>
        <taxon>Massarineae</taxon>
        <taxon>Trematosphaeriaceae</taxon>
        <taxon>Trematosphaeria</taxon>
    </lineage>
</organism>
<dbReference type="EMBL" id="ML987210">
    <property type="protein sequence ID" value="KAF2241904.1"/>
    <property type="molecule type" value="Genomic_DNA"/>
</dbReference>
<dbReference type="RefSeq" id="XP_033676908.1">
    <property type="nucleotide sequence ID" value="XM_033830404.1"/>
</dbReference>
<protein>
    <submittedName>
        <fullName evidence="2">Serine/threonine-protein kinase-like protein</fullName>
    </submittedName>
</protein>
<dbReference type="OrthoDB" id="4062651at2759"/>